<keyword evidence="3" id="KW-0378">Hydrolase</keyword>
<dbReference type="PANTHER" id="PTHR11614">
    <property type="entry name" value="PHOSPHOLIPASE-RELATED"/>
    <property type="match status" value="1"/>
</dbReference>
<dbReference type="Pfam" id="PF12146">
    <property type="entry name" value="Hydrolase_4"/>
    <property type="match status" value="1"/>
</dbReference>
<proteinExistence type="predicted"/>
<gene>
    <name evidence="3" type="ORF">ICT70_10290</name>
</gene>
<dbReference type="GO" id="GO:0052689">
    <property type="term" value="F:carboxylic ester hydrolase activity"/>
    <property type="evidence" value="ECO:0007669"/>
    <property type="project" value="InterPro"/>
</dbReference>
<reference evidence="3" key="1">
    <citation type="submission" date="2020-09" db="EMBL/GenBank/DDBJ databases">
        <title>Pelobacter alkaliphilus sp. nov., a novel anaerobic arsenate-reducing bacterium from terrestrial mud volcano.</title>
        <authorList>
            <person name="Khomyakova M.A."/>
            <person name="Merkel A.Y."/>
            <person name="Slobodkin A.I."/>
        </authorList>
    </citation>
    <scope>NUCLEOTIDE SEQUENCE</scope>
    <source>
        <strain evidence="3">M08fum</strain>
    </source>
</reference>
<organism evidence="3 4">
    <name type="scientific">Pelovirga terrestris</name>
    <dbReference type="NCBI Taxonomy" id="2771352"/>
    <lineage>
        <taxon>Bacteria</taxon>
        <taxon>Pseudomonadati</taxon>
        <taxon>Thermodesulfobacteriota</taxon>
        <taxon>Desulfuromonadia</taxon>
        <taxon>Geobacterales</taxon>
        <taxon>Geobacteraceae</taxon>
        <taxon>Pelovirga</taxon>
    </lineage>
</organism>
<evidence type="ECO:0000313" key="4">
    <source>
        <dbReference type="Proteomes" id="UP000632828"/>
    </source>
</evidence>
<evidence type="ECO:0000259" key="2">
    <source>
        <dbReference type="Pfam" id="PF12146"/>
    </source>
</evidence>
<dbReference type="InterPro" id="IPR012354">
    <property type="entry name" value="Esterase_lipase"/>
</dbReference>
<feature type="active site" description="Charge relay system" evidence="1">
    <location>
        <position position="236"/>
    </location>
</feature>
<dbReference type="Proteomes" id="UP000632828">
    <property type="component" value="Unassembled WGS sequence"/>
</dbReference>
<dbReference type="AlphaFoldDB" id="A0A8J6QRP5"/>
<sequence>MSWIAEERERARKDGVHHRENFPFLLTPEQPNGQAVVLVHGFGATPRSIFPVARALYQERYTVAGVRLPGHGTSPADLKRRKATEWITVARSAYDALAADGLKISGGGLSTGALVALTLASQRPLHKLLLFSPFLRLRHHLAPFAGFLSFFVPYQKSAVGQAESDFYYSRRPLKAIGEINRLLRDMPHILPQIKAPTLVLTSTGDATIAPGTALKLYERLGSPDKILHTYGNNVPHVLTTTENPELNDVLQRCLDFMNQEFSNSPINNGQSSSI</sequence>
<feature type="active site" description="Charge relay system" evidence="1">
    <location>
        <position position="205"/>
    </location>
</feature>
<feature type="domain" description="Serine aminopeptidase S33" evidence="2">
    <location>
        <begin position="34"/>
        <end position="231"/>
    </location>
</feature>
<evidence type="ECO:0000313" key="3">
    <source>
        <dbReference type="EMBL" id="MBD1401063.1"/>
    </source>
</evidence>
<accession>A0A8J6QRP5</accession>
<dbReference type="Gene3D" id="3.40.50.1820">
    <property type="entry name" value="alpha/beta hydrolase"/>
    <property type="match status" value="1"/>
</dbReference>
<dbReference type="InterPro" id="IPR029058">
    <property type="entry name" value="AB_hydrolase_fold"/>
</dbReference>
<feature type="active site" description="Nucleophile" evidence="1">
    <location>
        <position position="110"/>
    </location>
</feature>
<evidence type="ECO:0000256" key="1">
    <source>
        <dbReference type="PIRSR" id="PIRSR017388-1"/>
    </source>
</evidence>
<comment type="caution">
    <text evidence="3">The sequence shown here is derived from an EMBL/GenBank/DDBJ whole genome shotgun (WGS) entry which is preliminary data.</text>
</comment>
<dbReference type="PIRSF" id="PIRSF017388">
    <property type="entry name" value="Esterase_lipase"/>
    <property type="match status" value="1"/>
</dbReference>
<dbReference type="InterPro" id="IPR022742">
    <property type="entry name" value="Hydrolase_4"/>
</dbReference>
<dbReference type="InterPro" id="IPR051044">
    <property type="entry name" value="MAG_DAG_Lipase"/>
</dbReference>
<dbReference type="SUPFAM" id="SSF53474">
    <property type="entry name" value="alpha/beta-Hydrolases"/>
    <property type="match status" value="1"/>
</dbReference>
<dbReference type="EMBL" id="JACWUN010000011">
    <property type="protein sequence ID" value="MBD1401063.1"/>
    <property type="molecule type" value="Genomic_DNA"/>
</dbReference>
<keyword evidence="4" id="KW-1185">Reference proteome</keyword>
<dbReference type="RefSeq" id="WP_191156261.1">
    <property type="nucleotide sequence ID" value="NZ_JACWUN010000011.1"/>
</dbReference>
<name>A0A8J6QRP5_9BACT</name>
<protein>
    <submittedName>
        <fullName evidence="3">Alpha/beta fold hydrolase</fullName>
    </submittedName>
</protein>